<evidence type="ECO:0000313" key="3">
    <source>
        <dbReference type="Proteomes" id="UP001597361"/>
    </source>
</evidence>
<dbReference type="Pfam" id="PF13585">
    <property type="entry name" value="CHU_C"/>
    <property type="match status" value="1"/>
</dbReference>
<dbReference type="InterPro" id="IPR025667">
    <property type="entry name" value="SprB_repeat"/>
</dbReference>
<dbReference type="InterPro" id="IPR013783">
    <property type="entry name" value="Ig-like_fold"/>
</dbReference>
<dbReference type="CDD" id="cd00146">
    <property type="entry name" value="PKD"/>
    <property type="match status" value="1"/>
</dbReference>
<dbReference type="PROSITE" id="PS50093">
    <property type="entry name" value="PKD"/>
    <property type="match status" value="1"/>
</dbReference>
<organism evidence="2 3">
    <name type="scientific">Belliella marina</name>
    <dbReference type="NCBI Taxonomy" id="1644146"/>
    <lineage>
        <taxon>Bacteria</taxon>
        <taxon>Pseudomonadati</taxon>
        <taxon>Bacteroidota</taxon>
        <taxon>Cytophagia</taxon>
        <taxon>Cytophagales</taxon>
        <taxon>Cyclobacteriaceae</taxon>
        <taxon>Belliella</taxon>
    </lineage>
</organism>
<dbReference type="SMART" id="SM00089">
    <property type="entry name" value="PKD"/>
    <property type="match status" value="1"/>
</dbReference>
<dbReference type="EMBL" id="JBHUHR010000038">
    <property type="protein sequence ID" value="MFD2035801.1"/>
    <property type="molecule type" value="Genomic_DNA"/>
</dbReference>
<proteinExistence type="predicted"/>
<name>A0ABW4VQ45_9BACT</name>
<accession>A0ABW4VQ45</accession>
<comment type="caution">
    <text evidence="2">The sequence shown here is derived from an EMBL/GenBank/DDBJ whole genome shotgun (WGS) entry which is preliminary data.</text>
</comment>
<reference evidence="3" key="1">
    <citation type="journal article" date="2019" name="Int. J. Syst. Evol. Microbiol.">
        <title>The Global Catalogue of Microorganisms (GCM) 10K type strain sequencing project: providing services to taxonomists for standard genome sequencing and annotation.</title>
        <authorList>
            <consortium name="The Broad Institute Genomics Platform"/>
            <consortium name="The Broad Institute Genome Sequencing Center for Infectious Disease"/>
            <person name="Wu L."/>
            <person name="Ma J."/>
        </authorList>
    </citation>
    <scope>NUCLEOTIDE SEQUENCE [LARGE SCALE GENOMIC DNA]</scope>
    <source>
        <strain evidence="3">CGMCC 1.15180</strain>
    </source>
</reference>
<gene>
    <name evidence="2" type="ORF">ACFSKL_13440</name>
</gene>
<evidence type="ECO:0000259" key="1">
    <source>
        <dbReference type="PROSITE" id="PS50093"/>
    </source>
</evidence>
<dbReference type="InterPro" id="IPR026341">
    <property type="entry name" value="T9SS_type_B"/>
</dbReference>
<dbReference type="InterPro" id="IPR022409">
    <property type="entry name" value="PKD/Chitinase_dom"/>
</dbReference>
<protein>
    <submittedName>
        <fullName evidence="2">Gliding motility-associated C-terminal domain-containing protein</fullName>
    </submittedName>
</protein>
<dbReference type="Proteomes" id="UP001597361">
    <property type="component" value="Unassembled WGS sequence"/>
</dbReference>
<dbReference type="InterPro" id="IPR000601">
    <property type="entry name" value="PKD_dom"/>
</dbReference>
<feature type="domain" description="PKD" evidence="1">
    <location>
        <begin position="327"/>
        <end position="384"/>
    </location>
</feature>
<dbReference type="InterPro" id="IPR035986">
    <property type="entry name" value="PKD_dom_sf"/>
</dbReference>
<evidence type="ECO:0000313" key="2">
    <source>
        <dbReference type="EMBL" id="MFD2035801.1"/>
    </source>
</evidence>
<dbReference type="Pfam" id="PF18911">
    <property type="entry name" value="PKD_4"/>
    <property type="match status" value="1"/>
</dbReference>
<dbReference type="RefSeq" id="WP_376886744.1">
    <property type="nucleotide sequence ID" value="NZ_JBHUHR010000038.1"/>
</dbReference>
<sequence length="474" mass="53043">MGKFKGTYGKIMLMETRVWVLSLLFHSFFFANVFSQEIEKIDPKPGKQNHSELGQNFSVGKIEVHVSGKLALCNHDERGHIVLDVQGGVEPYSFRWNNNDTTQNRYDLYSGTYTVFIKDSRGTEHRERIVVQPPFPLIVEMEEITHAACANSKSGSAKINVKVGRGEPYRVEWSHGLLNRMEAENLPAGDYTVTVYDSFNCSTSISFSIGNMPGTLQAAIENTLDVDCANGEKKGVAWVRVSGGNPPYKFKWNNGEEGNEINFFKSTEVSVEVTDANGCMVAEEVKVTFPDFVANARLDFNYRKLEINTGSNVYANDPIQFESYIADEFISWEWDFGDGGNSGEKDPVHVFRQAGQFEVKLTAFDIFGCASEETNRVQVQSNGEVVVIPNAFTPNGDGLNDRFLPVMKGVSNFEMNIFNQWGEHIYAEAGLEIQGWDGFYRGNLLPQGNYVYKITYTSPDGKLVNKTGGVTLIR</sequence>
<dbReference type="Gene3D" id="2.60.40.10">
    <property type="entry name" value="Immunoglobulins"/>
    <property type="match status" value="1"/>
</dbReference>
<keyword evidence="3" id="KW-1185">Reference proteome</keyword>
<dbReference type="SUPFAM" id="SSF49299">
    <property type="entry name" value="PKD domain"/>
    <property type="match status" value="1"/>
</dbReference>
<dbReference type="NCBIfam" id="TIGR04131">
    <property type="entry name" value="Bac_Flav_CTERM"/>
    <property type="match status" value="1"/>
</dbReference>
<dbReference type="Pfam" id="PF13573">
    <property type="entry name" value="SprB"/>
    <property type="match status" value="2"/>
</dbReference>